<dbReference type="SUPFAM" id="SSF55166">
    <property type="entry name" value="Hedgehog/DD-peptidase"/>
    <property type="match status" value="1"/>
</dbReference>
<evidence type="ECO:0000313" key="2">
    <source>
        <dbReference type="EMBL" id="HCB76185.1"/>
    </source>
</evidence>
<organism evidence="2 3">
    <name type="scientific">Sphingomonas bacterium</name>
    <dbReference type="NCBI Taxonomy" id="1895847"/>
    <lineage>
        <taxon>Bacteria</taxon>
        <taxon>Pseudomonadati</taxon>
        <taxon>Pseudomonadota</taxon>
        <taxon>Alphaproteobacteria</taxon>
        <taxon>Sphingomonadales</taxon>
        <taxon>Sphingomonadaceae</taxon>
        <taxon>Sphingomonas</taxon>
    </lineage>
</organism>
<dbReference type="Proteomes" id="UP000262699">
    <property type="component" value="Unassembled WGS sequence"/>
</dbReference>
<dbReference type="EMBL" id="DOYJ01000234">
    <property type="protein sequence ID" value="HCB76185.1"/>
    <property type="molecule type" value="Genomic_DNA"/>
</dbReference>
<dbReference type="InterPro" id="IPR009045">
    <property type="entry name" value="Zn_M74/Hedgehog-like"/>
</dbReference>
<dbReference type="GO" id="GO:0006508">
    <property type="term" value="P:proteolysis"/>
    <property type="evidence" value="ECO:0007669"/>
    <property type="project" value="InterPro"/>
</dbReference>
<dbReference type="InterPro" id="IPR058193">
    <property type="entry name" value="VanY/YodJ_core_dom"/>
</dbReference>
<sequence length="225" mass="23799">MTPLPAAPPPVLVAAARPPMALCGRGTVSPGPDGRMLNHFPYPEMPASALVPAPASLGDSGCRVHPAMLPDLQRLIAAADADPRVAGKLRAVSCQRSIAFQERTFCAGILSGRTQGFTDRAWASAPPGHSEHATGYVIDFGTRDRGGCPDADACFAASDMGKWLLANAARYGFELSFPAGNRQQVKWEPWHWRWVGTSAAAAGAEPARRTFALARAKFPANPGVE</sequence>
<dbReference type="Gene3D" id="3.30.1380.10">
    <property type="match status" value="1"/>
</dbReference>
<evidence type="ECO:0000313" key="3">
    <source>
        <dbReference type="Proteomes" id="UP000262699"/>
    </source>
</evidence>
<proteinExistence type="predicted"/>
<reference evidence="2 3" key="1">
    <citation type="journal article" date="2018" name="Nat. Biotechnol.">
        <title>A standardized bacterial taxonomy based on genome phylogeny substantially revises the tree of life.</title>
        <authorList>
            <person name="Parks D.H."/>
            <person name="Chuvochina M."/>
            <person name="Waite D.W."/>
            <person name="Rinke C."/>
            <person name="Skarshewski A."/>
            <person name="Chaumeil P.A."/>
            <person name="Hugenholtz P."/>
        </authorList>
    </citation>
    <scope>NUCLEOTIDE SEQUENCE [LARGE SCALE GENOMIC DNA]</scope>
    <source>
        <strain evidence="2">UBA9015</strain>
    </source>
</reference>
<name>A0A3D0WBR5_9SPHN</name>
<dbReference type="GO" id="GO:0004180">
    <property type="term" value="F:carboxypeptidase activity"/>
    <property type="evidence" value="ECO:0007669"/>
    <property type="project" value="UniProtKB-KW"/>
</dbReference>
<keyword evidence="2" id="KW-0378">Hydrolase</keyword>
<dbReference type="PANTHER" id="PTHR34385:SF1">
    <property type="entry name" value="PEPTIDOGLYCAN L-ALANYL-D-GLUTAMATE ENDOPEPTIDASE CWLK"/>
    <property type="match status" value="1"/>
</dbReference>
<dbReference type="Pfam" id="PF02557">
    <property type="entry name" value="VanY"/>
    <property type="match status" value="1"/>
</dbReference>
<dbReference type="CDD" id="cd14852">
    <property type="entry name" value="LD-carboxypeptidase"/>
    <property type="match status" value="1"/>
</dbReference>
<comment type="caution">
    <text evidence="2">The sequence shown here is derived from an EMBL/GenBank/DDBJ whole genome shotgun (WGS) entry which is preliminary data.</text>
</comment>
<keyword evidence="2" id="KW-0645">Protease</keyword>
<dbReference type="AlphaFoldDB" id="A0A3D0WBR5"/>
<accession>A0A3D0WBR5</accession>
<keyword evidence="2" id="KW-0121">Carboxypeptidase</keyword>
<dbReference type="InterPro" id="IPR003709">
    <property type="entry name" value="VanY-like_core_dom"/>
</dbReference>
<evidence type="ECO:0000259" key="1">
    <source>
        <dbReference type="Pfam" id="PF02557"/>
    </source>
</evidence>
<gene>
    <name evidence="2" type="ORF">DEP91_08420</name>
</gene>
<dbReference type="PANTHER" id="PTHR34385">
    <property type="entry name" value="D-ALANYL-D-ALANINE CARBOXYPEPTIDASE"/>
    <property type="match status" value="1"/>
</dbReference>
<dbReference type="InterPro" id="IPR052179">
    <property type="entry name" value="DD-CPase-like"/>
</dbReference>
<protein>
    <submittedName>
        <fullName evidence="2">D-alanyl-D-alanine carboxypeptidase</fullName>
    </submittedName>
</protein>
<feature type="domain" description="D-alanyl-D-alanine carboxypeptidase-like core" evidence="1">
    <location>
        <begin position="63"/>
        <end position="196"/>
    </location>
</feature>